<dbReference type="InterPro" id="IPR051916">
    <property type="entry name" value="GPI-anchor_lipid_remodeler"/>
</dbReference>
<keyword evidence="3" id="KW-1185">Reference proteome</keyword>
<dbReference type="PANTHER" id="PTHR14859">
    <property type="entry name" value="CALCOFLUOR WHITE HYPERSENSITIVE PROTEIN PRECURSOR"/>
    <property type="match status" value="1"/>
</dbReference>
<dbReference type="KEGG" id="strg:SRT_19600"/>
<evidence type="ECO:0000259" key="1">
    <source>
        <dbReference type="Pfam" id="PF03372"/>
    </source>
</evidence>
<dbReference type="GO" id="GO:0016020">
    <property type="term" value="C:membrane"/>
    <property type="evidence" value="ECO:0007669"/>
    <property type="project" value="GOC"/>
</dbReference>
<protein>
    <recommendedName>
        <fullName evidence="1">Endonuclease/exonuclease/phosphatase domain-containing protein</fullName>
    </recommendedName>
</protein>
<proteinExistence type="predicted"/>
<reference evidence="2 3" key="1">
    <citation type="journal article" date="2016" name="Microbiol. Immunol.">
        <title>Complete genome sequence of Streptococcus troglodytae TKU31 isolated from the oral cavity of a chimpanzee (Pan troglodytes).</title>
        <authorList>
            <person name="Okamoto M."/>
            <person name="Naito M."/>
            <person name="Miyanohara M."/>
            <person name="Imai S."/>
            <person name="Nomura Y."/>
            <person name="Saito W."/>
            <person name="Momoi Y."/>
            <person name="Takada K."/>
            <person name="Miyabe-Nishiwaki T."/>
            <person name="Tomonaga M."/>
            <person name="Hanada N."/>
        </authorList>
    </citation>
    <scope>NUCLEOTIDE SEQUENCE [LARGE SCALE GENOMIC DNA]</scope>
    <source>
        <strain evidence="3">TKU 31</strain>
    </source>
</reference>
<dbReference type="SUPFAM" id="SSF56219">
    <property type="entry name" value="DNase I-like"/>
    <property type="match status" value="1"/>
</dbReference>
<dbReference type="Pfam" id="PF03372">
    <property type="entry name" value="Exo_endo_phos"/>
    <property type="match status" value="1"/>
</dbReference>
<dbReference type="RefSeq" id="WP_128833910.1">
    <property type="nucleotide sequence ID" value="NZ_AP014612.1"/>
</dbReference>
<dbReference type="GO" id="GO:0006506">
    <property type="term" value="P:GPI anchor biosynthetic process"/>
    <property type="evidence" value="ECO:0007669"/>
    <property type="project" value="TreeGrafter"/>
</dbReference>
<feature type="domain" description="Endonuclease/exonuclease/phosphatase" evidence="1">
    <location>
        <begin position="19"/>
        <end position="262"/>
    </location>
</feature>
<organism evidence="2 3">
    <name type="scientific">Streptococcus troglodytae</name>
    <dbReference type="NCBI Taxonomy" id="1111760"/>
    <lineage>
        <taxon>Bacteria</taxon>
        <taxon>Bacillati</taxon>
        <taxon>Bacillota</taxon>
        <taxon>Bacilli</taxon>
        <taxon>Lactobacillales</taxon>
        <taxon>Streptococcaceae</taxon>
        <taxon>Streptococcus</taxon>
    </lineage>
</organism>
<evidence type="ECO:0000313" key="3">
    <source>
        <dbReference type="Proteomes" id="UP000217758"/>
    </source>
</evidence>
<dbReference type="Proteomes" id="UP000217758">
    <property type="component" value="Chromosome"/>
</dbReference>
<dbReference type="AlphaFoldDB" id="A0A1L7LM17"/>
<dbReference type="InterPro" id="IPR005135">
    <property type="entry name" value="Endo/exonuclease/phosphatase"/>
</dbReference>
<evidence type="ECO:0000313" key="2">
    <source>
        <dbReference type="EMBL" id="BAQ25221.1"/>
    </source>
</evidence>
<gene>
    <name evidence="2" type="ORF">SRT_19600</name>
</gene>
<accession>A0A1L7LM17</accession>
<dbReference type="InterPro" id="IPR036691">
    <property type="entry name" value="Endo/exonu/phosph_ase_sf"/>
</dbReference>
<dbReference type="EMBL" id="AP014612">
    <property type="protein sequence ID" value="BAQ25221.1"/>
    <property type="molecule type" value="Genomic_DNA"/>
</dbReference>
<dbReference type="Gene3D" id="3.60.10.10">
    <property type="entry name" value="Endonuclease/exonuclease/phosphatase"/>
    <property type="match status" value="1"/>
</dbReference>
<dbReference type="PANTHER" id="PTHR14859:SF1">
    <property type="entry name" value="PGAP2-INTERACTING PROTEIN"/>
    <property type="match status" value="1"/>
</dbReference>
<name>A0A1L7LM17_9STRE</name>
<sequence>MVKLLTINSHSWMEEDPQKKLEILGKTILENDYDIICVQEVNQLLHSEPAKDLPNYCQVTGTPTIHKDNYALQLVTFLLKQESVYYWSWAYNHIGYDRFQEGVAILSKTPLVSQGILISDVDDEHDYHTRRALLGKTKIVQEDIAIVSLHMSWWNKGFQGEWNKLERALSNLKLPLILMGDFNNPYENEGYQAILKSSLKLQDSHQSAKITYGQATIQKEIDGWQGNQEALKVDYIFLSSDWQVEKSEVVFDGKHYPMISDHCGLACQANLNK</sequence>
<dbReference type="GO" id="GO:0003824">
    <property type="term" value="F:catalytic activity"/>
    <property type="evidence" value="ECO:0007669"/>
    <property type="project" value="InterPro"/>
</dbReference>
<dbReference type="CDD" id="cd09079">
    <property type="entry name" value="RgfB-like"/>
    <property type="match status" value="1"/>
</dbReference>